<dbReference type="EMBL" id="AMCI01004275">
    <property type="protein sequence ID" value="EJW98417.1"/>
    <property type="molecule type" value="Genomic_DNA"/>
</dbReference>
<evidence type="ECO:0000313" key="1">
    <source>
        <dbReference type="EMBL" id="EJW98417.1"/>
    </source>
</evidence>
<reference evidence="1" key="1">
    <citation type="journal article" date="2012" name="PLoS ONE">
        <title>Gene sets for utilization of primary and secondary nutrition supplies in the distal gut of endangered iberian lynx.</title>
        <authorList>
            <person name="Alcaide M."/>
            <person name="Messina E."/>
            <person name="Richter M."/>
            <person name="Bargiela R."/>
            <person name="Peplies J."/>
            <person name="Huws S.A."/>
            <person name="Newbold C.J."/>
            <person name="Golyshin P.N."/>
            <person name="Simon M.A."/>
            <person name="Lopez G."/>
            <person name="Yakimov M.M."/>
            <person name="Ferrer M."/>
        </authorList>
    </citation>
    <scope>NUCLEOTIDE SEQUENCE</scope>
</reference>
<sequence>MIFILGLPWKRSWKNLLIFWRMPFLGWGGCQLFQPVNWLTFLRSFFLQ</sequence>
<organism evidence="1">
    <name type="scientific">gut metagenome</name>
    <dbReference type="NCBI Taxonomy" id="749906"/>
    <lineage>
        <taxon>unclassified sequences</taxon>
        <taxon>metagenomes</taxon>
        <taxon>organismal metagenomes</taxon>
    </lineage>
</organism>
<comment type="caution">
    <text evidence="1">The sequence shown here is derived from an EMBL/GenBank/DDBJ whole genome shotgun (WGS) entry which is preliminary data.</text>
</comment>
<gene>
    <name evidence="1" type="ORF">EVA_13477</name>
</gene>
<protein>
    <submittedName>
        <fullName evidence="1">Uncharacterized protein</fullName>
    </submittedName>
</protein>
<name>J9G9F7_9ZZZZ</name>
<accession>J9G9F7</accession>
<proteinExistence type="predicted"/>
<dbReference type="AlphaFoldDB" id="J9G9F7"/>